<organism evidence="1 2">
    <name type="scientific">Fusobacterium ulcerans</name>
    <dbReference type="NCBI Taxonomy" id="861"/>
    <lineage>
        <taxon>Bacteria</taxon>
        <taxon>Fusobacteriati</taxon>
        <taxon>Fusobacteriota</taxon>
        <taxon>Fusobacteriia</taxon>
        <taxon>Fusobacteriales</taxon>
        <taxon>Fusobacteriaceae</taxon>
        <taxon>Fusobacterium</taxon>
    </lineage>
</organism>
<dbReference type="InterPro" id="IPR010982">
    <property type="entry name" value="Lambda_DNA-bd_dom_sf"/>
</dbReference>
<dbReference type="AlphaFoldDB" id="A0AAX2JAB5"/>
<protein>
    <submittedName>
        <fullName evidence="1">Uncharacterized protein</fullName>
    </submittedName>
</protein>
<dbReference type="EMBL" id="LS483487">
    <property type="protein sequence ID" value="SQJ00956.1"/>
    <property type="molecule type" value="Genomic_DNA"/>
</dbReference>
<proteinExistence type="predicted"/>
<reference evidence="1 2" key="1">
    <citation type="submission" date="2018-06" db="EMBL/GenBank/DDBJ databases">
        <authorList>
            <consortium name="Pathogen Informatics"/>
            <person name="Doyle S."/>
        </authorList>
    </citation>
    <scope>NUCLEOTIDE SEQUENCE [LARGE SCALE GENOMIC DNA]</scope>
    <source>
        <strain evidence="1 2">NCTC12112</strain>
    </source>
</reference>
<gene>
    <name evidence="1" type="ORF">NCTC12112_01025</name>
</gene>
<sequence length="258" mass="30644">MDKILYFFEKNNIKYKFYEKVEKLGLRKNNTVSSYGIILSLYSIKNKENNFTLGVKRTGRPQYILFSDKELGNILINEASQESFIRVFKEKYLKGTIENKDQDLIKDKILGNILKTLRINSGLKRSEFYERIDKSEIAGRKYEAGTLKIHHEVMFLALYMLNIKLEEYIGMFNHTDYKFKDFSINKILDKYLKNLEKIDLNDYVSADEIAEMYNLKLGTAYRFIKIANSEMQEEEAIVLKGKVYKKKFNEIYKRIREE</sequence>
<dbReference type="GeneID" id="78455598"/>
<dbReference type="SUPFAM" id="SSF47413">
    <property type="entry name" value="lambda repressor-like DNA-binding domains"/>
    <property type="match status" value="1"/>
</dbReference>
<evidence type="ECO:0000313" key="1">
    <source>
        <dbReference type="EMBL" id="SQJ00956.1"/>
    </source>
</evidence>
<name>A0AAX2JAB5_9FUSO</name>
<evidence type="ECO:0000313" key="2">
    <source>
        <dbReference type="Proteomes" id="UP000249008"/>
    </source>
</evidence>
<dbReference type="GO" id="GO:0003677">
    <property type="term" value="F:DNA binding"/>
    <property type="evidence" value="ECO:0007669"/>
    <property type="project" value="InterPro"/>
</dbReference>
<dbReference type="KEGG" id="ful:C4N20_12300"/>
<dbReference type="Proteomes" id="UP000249008">
    <property type="component" value="Chromosome 1"/>
</dbReference>
<dbReference type="RefSeq" id="WP_005976799.1">
    <property type="nucleotide sequence ID" value="NZ_CABKNW010000001.1"/>
</dbReference>
<accession>A0AAX2JAB5</accession>